<reference evidence="2" key="1">
    <citation type="submission" date="2021-02" db="EMBL/GenBank/DDBJ databases">
        <authorList>
            <person name="Nowell W R."/>
        </authorList>
    </citation>
    <scope>NUCLEOTIDE SEQUENCE</scope>
</reference>
<organism evidence="2 5">
    <name type="scientific">Didymodactylos carnosus</name>
    <dbReference type="NCBI Taxonomy" id="1234261"/>
    <lineage>
        <taxon>Eukaryota</taxon>
        <taxon>Metazoa</taxon>
        <taxon>Spiralia</taxon>
        <taxon>Gnathifera</taxon>
        <taxon>Rotifera</taxon>
        <taxon>Eurotatoria</taxon>
        <taxon>Bdelloidea</taxon>
        <taxon>Philodinida</taxon>
        <taxon>Philodinidae</taxon>
        <taxon>Didymodactylos</taxon>
    </lineage>
</organism>
<keyword evidence="5" id="KW-1185">Reference proteome</keyword>
<evidence type="ECO:0000313" key="2">
    <source>
        <dbReference type="EMBL" id="CAF0755170.1"/>
    </source>
</evidence>
<protein>
    <submittedName>
        <fullName evidence="2">Uncharacterized protein</fullName>
    </submittedName>
</protein>
<dbReference type="EMBL" id="CAJOBA010000324">
    <property type="protein sequence ID" value="CAF3523110.1"/>
    <property type="molecule type" value="Genomic_DNA"/>
</dbReference>
<dbReference type="OrthoDB" id="10013968at2759"/>
<dbReference type="Proteomes" id="UP000677228">
    <property type="component" value="Unassembled WGS sequence"/>
</dbReference>
<proteinExistence type="predicted"/>
<comment type="caution">
    <text evidence="2">The sequence shown here is derived from an EMBL/GenBank/DDBJ whole genome shotgun (WGS) entry which is preliminary data.</text>
</comment>
<dbReference type="EMBL" id="CAJOBC010000093">
    <property type="protein sequence ID" value="CAF3535439.1"/>
    <property type="molecule type" value="Genomic_DNA"/>
</dbReference>
<dbReference type="Proteomes" id="UP000681722">
    <property type="component" value="Unassembled WGS sequence"/>
</dbReference>
<sequence length="139" mass="15927">MVMHEVTSLSSFGLCKKSDSRSLADGTDSFISEGDTTTPGEIIEDISFQTVRDVLHASESNRTIVEQKKLLIEDFRTRPFEELKSKVSEKQRLADERLTDHLMSVLCLSKDSNESTPKIEKQPLQFRTSEFQYPELFTY</sequence>
<evidence type="ECO:0000313" key="1">
    <source>
        <dbReference type="EMBL" id="CAF0745179.1"/>
    </source>
</evidence>
<evidence type="ECO:0000313" key="5">
    <source>
        <dbReference type="Proteomes" id="UP000663829"/>
    </source>
</evidence>
<evidence type="ECO:0000313" key="3">
    <source>
        <dbReference type="EMBL" id="CAF3523110.1"/>
    </source>
</evidence>
<name>A0A813PMV8_9BILA</name>
<evidence type="ECO:0000313" key="4">
    <source>
        <dbReference type="EMBL" id="CAF3535439.1"/>
    </source>
</evidence>
<dbReference type="Proteomes" id="UP000682733">
    <property type="component" value="Unassembled WGS sequence"/>
</dbReference>
<dbReference type="EMBL" id="CAJNOK010000324">
    <property type="protein sequence ID" value="CAF0745179.1"/>
    <property type="molecule type" value="Genomic_DNA"/>
</dbReference>
<dbReference type="AlphaFoldDB" id="A0A813PMV8"/>
<dbReference type="Proteomes" id="UP000663829">
    <property type="component" value="Unassembled WGS sequence"/>
</dbReference>
<dbReference type="EMBL" id="CAJNOQ010000093">
    <property type="protein sequence ID" value="CAF0755170.1"/>
    <property type="molecule type" value="Genomic_DNA"/>
</dbReference>
<gene>
    <name evidence="2" type="ORF">GPM918_LOCUS1070</name>
    <name evidence="1" type="ORF">OVA965_LOCUS1678</name>
    <name evidence="4" type="ORF">SRO942_LOCUS1070</name>
    <name evidence="3" type="ORF">TMI583_LOCUS1678</name>
</gene>
<accession>A0A813PMV8</accession>